<reference evidence="8" key="1">
    <citation type="submission" date="2011-12" db="EMBL/GenBank/DDBJ databases">
        <title>Complete sequence of Methanoregula formicicum SMSP.</title>
        <authorList>
            <person name="Lucas S."/>
            <person name="Han J."/>
            <person name="Lapidus A."/>
            <person name="Cheng J.-F."/>
            <person name="Goodwin L."/>
            <person name="Pitluck S."/>
            <person name="Peters L."/>
            <person name="Ovchinnikova G."/>
            <person name="Teshima H."/>
            <person name="Detter J.C."/>
            <person name="Han C."/>
            <person name="Tapia R."/>
            <person name="Land M."/>
            <person name="Hauser L."/>
            <person name="Kyrpides N."/>
            <person name="Ivanova N."/>
            <person name="Pagani I."/>
            <person name="Imachi H."/>
            <person name="Tamaki H."/>
            <person name="Sekiguchi Y."/>
            <person name="Kamagata Y."/>
            <person name="Cadillo-Quiroz H."/>
            <person name="Zinder S."/>
            <person name="Liu W.-T."/>
            <person name="Woyke T."/>
        </authorList>
    </citation>
    <scope>NUCLEOTIDE SEQUENCE [LARGE SCALE GENOMIC DNA]</scope>
    <source>
        <strain evidence="8">DSM 22288 / NBRC 105244 / SMSP</strain>
    </source>
</reference>
<dbReference type="OrthoDB" id="31170at2157"/>
<dbReference type="Pfam" id="PF02361">
    <property type="entry name" value="CbiQ"/>
    <property type="match status" value="1"/>
</dbReference>
<evidence type="ECO:0000256" key="1">
    <source>
        <dbReference type="ARBA" id="ARBA00004141"/>
    </source>
</evidence>
<keyword evidence="2" id="KW-1003">Cell membrane</keyword>
<evidence type="ECO:0000256" key="4">
    <source>
        <dbReference type="ARBA" id="ARBA00022989"/>
    </source>
</evidence>
<comment type="subcellular location">
    <subcellularLocation>
        <location evidence="1">Membrane</location>
        <topology evidence="1">Multi-pass membrane protein</topology>
    </subcellularLocation>
</comment>
<dbReference type="HOGENOM" id="CLU_056469_2_2_2"/>
<dbReference type="KEGG" id="mfo:Metfor_0726"/>
<dbReference type="InterPro" id="IPR051611">
    <property type="entry name" value="ECF_transporter_component"/>
</dbReference>
<dbReference type="AlphaFoldDB" id="L0HDC7"/>
<dbReference type="GO" id="GO:0005886">
    <property type="term" value="C:plasma membrane"/>
    <property type="evidence" value="ECO:0007669"/>
    <property type="project" value="UniProtKB-ARBA"/>
</dbReference>
<protein>
    <submittedName>
        <fullName evidence="7">ABC-type cobalt transport system, permease component CbiQ</fullName>
    </submittedName>
</protein>
<dbReference type="eggNOG" id="arCOG02250">
    <property type="taxonomic scope" value="Archaea"/>
</dbReference>
<dbReference type="InParanoid" id="L0HDC7"/>
<feature type="transmembrane region" description="Helical" evidence="6">
    <location>
        <begin position="110"/>
        <end position="136"/>
    </location>
</feature>
<dbReference type="EMBL" id="CP003167">
    <property type="protein sequence ID" value="AGB01786.1"/>
    <property type="molecule type" value="Genomic_DNA"/>
</dbReference>
<proteinExistence type="predicted"/>
<dbReference type="PANTHER" id="PTHR34857">
    <property type="entry name" value="SLL0384 PROTEIN"/>
    <property type="match status" value="1"/>
</dbReference>
<feature type="transmembrane region" description="Helical" evidence="6">
    <location>
        <begin position="29"/>
        <end position="59"/>
    </location>
</feature>
<feature type="transmembrane region" description="Helical" evidence="6">
    <location>
        <begin position="247"/>
        <end position="266"/>
    </location>
</feature>
<dbReference type="Proteomes" id="UP000010824">
    <property type="component" value="Chromosome"/>
</dbReference>
<keyword evidence="4 6" id="KW-1133">Transmembrane helix</keyword>
<dbReference type="CDD" id="cd16914">
    <property type="entry name" value="EcfT"/>
    <property type="match status" value="1"/>
</dbReference>
<dbReference type="PANTHER" id="PTHR34857:SF2">
    <property type="entry name" value="SLL0384 PROTEIN"/>
    <property type="match status" value="1"/>
</dbReference>
<feature type="transmembrane region" description="Helical" evidence="6">
    <location>
        <begin position="71"/>
        <end position="90"/>
    </location>
</feature>
<evidence type="ECO:0000256" key="2">
    <source>
        <dbReference type="ARBA" id="ARBA00022475"/>
    </source>
</evidence>
<name>L0HDC7_METFS</name>
<organism evidence="7 8">
    <name type="scientific">Methanoregula formicica (strain DSM 22288 / NBRC 105244 / SMSP)</name>
    <dbReference type="NCBI Taxonomy" id="593750"/>
    <lineage>
        <taxon>Archaea</taxon>
        <taxon>Methanobacteriati</taxon>
        <taxon>Methanobacteriota</taxon>
        <taxon>Stenosarchaea group</taxon>
        <taxon>Methanomicrobia</taxon>
        <taxon>Methanomicrobiales</taxon>
        <taxon>Methanoregulaceae</taxon>
        <taxon>Methanoregula</taxon>
    </lineage>
</organism>
<gene>
    <name evidence="7" type="ordered locus">Metfor_0726</name>
</gene>
<evidence type="ECO:0000313" key="7">
    <source>
        <dbReference type="EMBL" id="AGB01786.1"/>
    </source>
</evidence>
<reference evidence="7 8" key="2">
    <citation type="journal article" date="2014" name="Genome Announc.">
        <title>Complete Genome Sequence of Methanoregula formicica SMSPT, a Mesophilic Hydrogenotrophic Methanogen Isolated from a Methanogenic Upflow Anaerobic Sludge Blanket Reactor.</title>
        <authorList>
            <person name="Yamamoto K."/>
            <person name="Tamaki H."/>
            <person name="Cadillo-Quiroz H."/>
            <person name="Imachi H."/>
            <person name="Kyrpides N."/>
            <person name="Woyke T."/>
            <person name="Goodwin L."/>
            <person name="Zinder S.H."/>
            <person name="Kamagata Y."/>
            <person name="Liu W.T."/>
        </authorList>
    </citation>
    <scope>NUCLEOTIDE SEQUENCE [LARGE SCALE GENOMIC DNA]</scope>
    <source>
        <strain evidence="8">DSM 22288 / NBRC 105244 / SMSP</strain>
    </source>
</reference>
<dbReference type="GeneID" id="14310039"/>
<sequence length="270" mass="28993">MTKKARRLALLRFRPGTSFLHRLDPRTKLLMVLVVSIAALLFSSLSALALVFLFLLVLAITSRMGTALGKALTLILPLLLLVIVLDSFFSKAPSGTVWFSAEIGILHPEVTTGGILFALSMGLRLLTLAGISFLFVMTTSPDDLVRSLRGMRAPPILTFSLGYALRSTTALADDTRQIIDAQRSRGFELDKGSLVGNSNRLVALFAPVTVSLLKRSKYTADAMQARGFRQSENPACCRSQEFSRADAGMVAGLAVLVLVLILVTGIPGGG</sequence>
<accession>L0HDC7</accession>
<dbReference type="InterPro" id="IPR003339">
    <property type="entry name" value="ABC/ECF_trnsptr_transmembrane"/>
</dbReference>
<keyword evidence="5 6" id="KW-0472">Membrane</keyword>
<evidence type="ECO:0000256" key="5">
    <source>
        <dbReference type="ARBA" id="ARBA00023136"/>
    </source>
</evidence>
<keyword evidence="8" id="KW-1185">Reference proteome</keyword>
<dbReference type="RefSeq" id="WP_015284750.1">
    <property type="nucleotide sequence ID" value="NC_019943.1"/>
</dbReference>
<dbReference type="STRING" id="593750.Metfor_0726"/>
<evidence type="ECO:0000256" key="3">
    <source>
        <dbReference type="ARBA" id="ARBA00022692"/>
    </source>
</evidence>
<evidence type="ECO:0000256" key="6">
    <source>
        <dbReference type="SAM" id="Phobius"/>
    </source>
</evidence>
<evidence type="ECO:0000313" key="8">
    <source>
        <dbReference type="Proteomes" id="UP000010824"/>
    </source>
</evidence>
<keyword evidence="3 6" id="KW-0812">Transmembrane</keyword>